<comment type="subcellular location">
    <subcellularLocation>
        <location evidence="1">Cytoplasm</location>
        <location evidence="1">Cytoskeleton</location>
    </subcellularLocation>
</comment>
<dbReference type="SMART" id="SM00320">
    <property type="entry name" value="WD40"/>
    <property type="match status" value="5"/>
</dbReference>
<dbReference type="InterPro" id="IPR011009">
    <property type="entry name" value="Kinase-like_dom_sf"/>
</dbReference>
<feature type="compositionally biased region" description="Low complexity" evidence="7">
    <location>
        <begin position="644"/>
        <end position="668"/>
    </location>
</feature>
<dbReference type="PANTHER" id="PTHR19879:SF9">
    <property type="entry name" value="TRANSCRIPTION INITIATION FACTOR TFIID SUBUNIT 5"/>
    <property type="match status" value="1"/>
</dbReference>
<feature type="repeat" description="WD" evidence="6">
    <location>
        <begin position="162"/>
        <end position="203"/>
    </location>
</feature>
<dbReference type="Proteomes" id="UP000663841">
    <property type="component" value="Unassembled WGS sequence"/>
</dbReference>
<dbReference type="SUPFAM" id="SSF50978">
    <property type="entry name" value="WD40 repeat-like"/>
    <property type="match status" value="1"/>
</dbReference>
<evidence type="ECO:0000256" key="2">
    <source>
        <dbReference type="ARBA" id="ARBA00022490"/>
    </source>
</evidence>
<dbReference type="InterPro" id="IPR019775">
    <property type="entry name" value="WD40_repeat_CS"/>
</dbReference>
<evidence type="ECO:0000256" key="1">
    <source>
        <dbReference type="ARBA" id="ARBA00004245"/>
    </source>
</evidence>
<dbReference type="SMART" id="SM00220">
    <property type="entry name" value="S_TKc"/>
    <property type="match status" value="1"/>
</dbReference>
<feature type="region of interest" description="Disordered" evidence="7">
    <location>
        <begin position="622"/>
        <end position="679"/>
    </location>
</feature>
<dbReference type="PROSITE" id="PS00678">
    <property type="entry name" value="WD_REPEATS_1"/>
    <property type="match status" value="4"/>
</dbReference>
<feature type="repeat" description="WD" evidence="6">
    <location>
        <begin position="1"/>
        <end position="24"/>
    </location>
</feature>
<dbReference type="InterPro" id="IPR036534">
    <property type="entry name" value="GAR_dom_sf"/>
</dbReference>
<dbReference type="PROSITE" id="PS50294">
    <property type="entry name" value="WD_REPEATS_REGION"/>
    <property type="match status" value="4"/>
</dbReference>
<dbReference type="PRINTS" id="PR00320">
    <property type="entry name" value="GPROTEINBRPT"/>
</dbReference>
<dbReference type="GO" id="GO:0005856">
    <property type="term" value="C:cytoskeleton"/>
    <property type="evidence" value="ECO:0007669"/>
    <property type="project" value="UniProtKB-SubCell"/>
</dbReference>
<feature type="repeat" description="WD" evidence="6">
    <location>
        <begin position="119"/>
        <end position="160"/>
    </location>
</feature>
<dbReference type="Pfam" id="PF07714">
    <property type="entry name" value="PK_Tyr_Ser-Thr"/>
    <property type="match status" value="1"/>
</dbReference>
<keyword evidence="3 6" id="KW-0853">WD repeat</keyword>
<sequence length="797" mass="87610">MIASASLDQTIRVWEVNPRRRLGAMKGGSTVYSVAFSPDAKLIASGCGSMNIPSLSLSYSVQLWNVRRGITASYPLNGHTAKVRSVQFSPDGNRVVSGSSDKTIRVWDIERGTTIVGPLEGHTDLVLSVAFSPNGSQIVSCSKDGTVRLWDARDGRFIDVPYTGHTGQVSSVAFSPCGTYVASGGDDKTVRLWDVRTGRQVDQPFEEHTDSVQSVAFSPCGQYIASGSRDKKMIIRRVLANSLELSSDSDLRTAPEDERDFLQSKTTQIISHMSTLQIFEPSNNLISSVEPEDEASLLLNETTQIDSHMSTHEIFECLIGAGCIDLSPQMDTRQDTAMIMSGGGFGDIWVGQLHDHTKVAIKAWRTDALEQLRYKTLKRAARELFYWSRMNHRNIHKLMGVIVFKDQYLGMVSEWMENGHLHKYLQKHPDAGRYQLCIDVASGLEYMHSQSTVHGDLKAMNVLVSSDGVAMLSDFDFSVMSEASSLLFTESSNSRSGSIRWVAPEMLIEETPKRTKESDVYALGMTMLEIYTGEVPYSQCRMDFTVMTMVTRGTLPIRPTEWLKDDERGNLVWDLLLRCWSRDFLNAARPTFPSVSTTSFFPNGLASPASIQFASSVTSSIGSSGQSPLNSLDQSTGLPPAGNSRAPLSSFSSSTPMPSSSRPPSQGSDNGNNSGRRTSPDRIAAATAQNEGLTYVPNPKDPLDVEIARVANSLAHPYSIERISEFVKGSQDPEASAQYSFTLPTRRKVIVCKFISIKKSTERSSIDNASVEGKPRRVICRVGGGWERLSDFLARGA</sequence>
<evidence type="ECO:0000256" key="3">
    <source>
        <dbReference type="ARBA" id="ARBA00022574"/>
    </source>
</evidence>
<dbReference type="PANTHER" id="PTHR19879">
    <property type="entry name" value="TRANSCRIPTION INITIATION FACTOR TFIID"/>
    <property type="match status" value="1"/>
</dbReference>
<evidence type="ECO:0000313" key="11">
    <source>
        <dbReference type="Proteomes" id="UP000663841"/>
    </source>
</evidence>
<dbReference type="GO" id="GO:0005524">
    <property type="term" value="F:ATP binding"/>
    <property type="evidence" value="ECO:0007669"/>
    <property type="project" value="InterPro"/>
</dbReference>
<comment type="caution">
    <text evidence="10">The sequence shown here is derived from an EMBL/GenBank/DDBJ whole genome shotgun (WGS) entry which is preliminary data.</text>
</comment>
<dbReference type="InterPro" id="IPR015943">
    <property type="entry name" value="WD40/YVTN_repeat-like_dom_sf"/>
</dbReference>
<evidence type="ECO:0000259" key="8">
    <source>
        <dbReference type="PROSITE" id="PS50011"/>
    </source>
</evidence>
<dbReference type="GO" id="GO:0004672">
    <property type="term" value="F:protein kinase activity"/>
    <property type="evidence" value="ECO:0007669"/>
    <property type="project" value="InterPro"/>
</dbReference>
<dbReference type="Gene3D" id="1.10.510.10">
    <property type="entry name" value="Transferase(Phosphotransferase) domain 1"/>
    <property type="match status" value="1"/>
</dbReference>
<proteinExistence type="predicted"/>
<reference evidence="10" key="1">
    <citation type="submission" date="2021-01" db="EMBL/GenBank/DDBJ databases">
        <authorList>
            <person name="Kaushik A."/>
        </authorList>
    </citation>
    <scope>NUCLEOTIDE SEQUENCE</scope>
    <source>
        <strain evidence="10">AG3-T5</strain>
    </source>
</reference>
<gene>
    <name evidence="10" type="ORF">RDB_LOCUS20296</name>
</gene>
<organism evidence="10 11">
    <name type="scientific">Rhizoctonia solani</name>
    <dbReference type="NCBI Taxonomy" id="456999"/>
    <lineage>
        <taxon>Eukaryota</taxon>
        <taxon>Fungi</taxon>
        <taxon>Dikarya</taxon>
        <taxon>Basidiomycota</taxon>
        <taxon>Agaricomycotina</taxon>
        <taxon>Agaricomycetes</taxon>
        <taxon>Cantharellales</taxon>
        <taxon>Ceratobasidiaceae</taxon>
        <taxon>Rhizoctonia</taxon>
    </lineage>
</organism>
<protein>
    <submittedName>
        <fullName evidence="10">Uncharacterized protein</fullName>
    </submittedName>
</protein>
<dbReference type="SUPFAM" id="SSF143575">
    <property type="entry name" value="GAS2 domain-like"/>
    <property type="match status" value="1"/>
</dbReference>
<dbReference type="PROSITE" id="PS51460">
    <property type="entry name" value="GAR"/>
    <property type="match status" value="1"/>
</dbReference>
<dbReference type="EMBL" id="CAJMWW010000060">
    <property type="protein sequence ID" value="CAE6409260.1"/>
    <property type="molecule type" value="Genomic_DNA"/>
</dbReference>
<dbReference type="InterPro" id="IPR020472">
    <property type="entry name" value="WD40_PAC1"/>
</dbReference>
<dbReference type="InterPro" id="IPR001680">
    <property type="entry name" value="WD40_rpt"/>
</dbReference>
<dbReference type="InterPro" id="IPR003108">
    <property type="entry name" value="GAR_dom"/>
</dbReference>
<feature type="domain" description="Protein kinase" evidence="8">
    <location>
        <begin position="334"/>
        <end position="601"/>
    </location>
</feature>
<dbReference type="PROSITE" id="PS50011">
    <property type="entry name" value="PROTEIN_KINASE_DOM"/>
    <property type="match status" value="1"/>
</dbReference>
<dbReference type="InterPro" id="IPR001245">
    <property type="entry name" value="Ser-Thr/Tyr_kinase_cat_dom"/>
</dbReference>
<name>A0A8H2WWE3_9AGAM</name>
<keyword evidence="2" id="KW-0963">Cytoplasm</keyword>
<evidence type="ECO:0000259" key="9">
    <source>
        <dbReference type="PROSITE" id="PS51460"/>
    </source>
</evidence>
<accession>A0A8H2WWE3</accession>
<dbReference type="PROSITE" id="PS50082">
    <property type="entry name" value="WD_REPEATS_2"/>
    <property type="match status" value="5"/>
</dbReference>
<keyword evidence="4" id="KW-0677">Repeat</keyword>
<evidence type="ECO:0000313" key="10">
    <source>
        <dbReference type="EMBL" id="CAE6409260.1"/>
    </source>
</evidence>
<dbReference type="CDD" id="cd00200">
    <property type="entry name" value="WD40"/>
    <property type="match status" value="1"/>
</dbReference>
<feature type="domain" description="GAR" evidence="9">
    <location>
        <begin position="698"/>
        <end position="797"/>
    </location>
</feature>
<dbReference type="SUPFAM" id="SSF56112">
    <property type="entry name" value="Protein kinase-like (PK-like)"/>
    <property type="match status" value="1"/>
</dbReference>
<dbReference type="Pfam" id="PF00400">
    <property type="entry name" value="WD40"/>
    <property type="match status" value="5"/>
</dbReference>
<evidence type="ECO:0000256" key="5">
    <source>
        <dbReference type="ARBA" id="ARBA00023212"/>
    </source>
</evidence>
<evidence type="ECO:0000256" key="4">
    <source>
        <dbReference type="ARBA" id="ARBA00022737"/>
    </source>
</evidence>
<evidence type="ECO:0000256" key="7">
    <source>
        <dbReference type="SAM" id="MobiDB-lite"/>
    </source>
</evidence>
<feature type="repeat" description="WD" evidence="6">
    <location>
        <begin position="76"/>
        <end position="117"/>
    </location>
</feature>
<feature type="repeat" description="WD" evidence="6">
    <location>
        <begin position="205"/>
        <end position="235"/>
    </location>
</feature>
<dbReference type="AlphaFoldDB" id="A0A8H2WWE3"/>
<evidence type="ECO:0000256" key="6">
    <source>
        <dbReference type="PROSITE-ProRule" id="PRU00221"/>
    </source>
</evidence>
<dbReference type="Gene3D" id="2.130.10.10">
    <property type="entry name" value="YVTN repeat-like/Quinoprotein amine dehydrogenase"/>
    <property type="match status" value="3"/>
</dbReference>
<feature type="compositionally biased region" description="Low complexity" evidence="7">
    <location>
        <begin position="622"/>
        <end position="631"/>
    </location>
</feature>
<dbReference type="InterPro" id="IPR000719">
    <property type="entry name" value="Prot_kinase_dom"/>
</dbReference>
<keyword evidence="5" id="KW-0206">Cytoskeleton</keyword>
<dbReference type="GO" id="GO:0008017">
    <property type="term" value="F:microtubule binding"/>
    <property type="evidence" value="ECO:0007669"/>
    <property type="project" value="InterPro"/>
</dbReference>
<dbReference type="InterPro" id="IPR036322">
    <property type="entry name" value="WD40_repeat_dom_sf"/>
</dbReference>